<keyword evidence="1" id="KW-0472">Membrane</keyword>
<name>A0A2S7SPF5_9BACT</name>
<evidence type="ECO:0000256" key="2">
    <source>
        <dbReference type="SAM" id="SignalP"/>
    </source>
</evidence>
<proteinExistence type="predicted"/>
<dbReference type="PROSITE" id="PS51257">
    <property type="entry name" value="PROKAR_LIPOPROTEIN"/>
    <property type="match status" value="1"/>
</dbReference>
<dbReference type="OrthoDB" id="1524805at2"/>
<feature type="transmembrane region" description="Helical" evidence="1">
    <location>
        <begin position="119"/>
        <end position="137"/>
    </location>
</feature>
<sequence length="138" mass="14951">MKITITILLLSALFLSSCAKRVTVSYGGGNDNVGTVKIKPSTTIKGASVTMDGKLVWDKRKRIKTLTVTNVPKGNHEVNVVSESWAYKESLNDKQTVKITGSGDNKAVLVSVPPYSTGYYIYMTVIIIVCLLPSLIAL</sequence>
<keyword evidence="2" id="KW-0732">Signal</keyword>
<evidence type="ECO:0000313" key="3">
    <source>
        <dbReference type="EMBL" id="PQJ08772.1"/>
    </source>
</evidence>
<dbReference type="AlphaFoldDB" id="A0A2S7SPF5"/>
<comment type="caution">
    <text evidence="3">The sequence shown here is derived from an EMBL/GenBank/DDBJ whole genome shotgun (WGS) entry which is preliminary data.</text>
</comment>
<evidence type="ECO:0000256" key="1">
    <source>
        <dbReference type="SAM" id="Phobius"/>
    </source>
</evidence>
<evidence type="ECO:0008006" key="5">
    <source>
        <dbReference type="Google" id="ProtNLM"/>
    </source>
</evidence>
<dbReference type="RefSeq" id="WP_105041467.1">
    <property type="nucleotide sequence ID" value="NZ_PPSL01000013.1"/>
</dbReference>
<keyword evidence="4" id="KW-1185">Reference proteome</keyword>
<reference evidence="3 4" key="1">
    <citation type="submission" date="2018-01" db="EMBL/GenBank/DDBJ databases">
        <title>A novel member of the phylum Bacteroidetes isolated from glacier ice.</title>
        <authorList>
            <person name="Liu Q."/>
            <person name="Xin Y.-H."/>
        </authorList>
    </citation>
    <scope>NUCLEOTIDE SEQUENCE [LARGE SCALE GENOMIC DNA]</scope>
    <source>
        <strain evidence="3 4">RB1R16</strain>
    </source>
</reference>
<dbReference type="Proteomes" id="UP000239872">
    <property type="component" value="Unassembled WGS sequence"/>
</dbReference>
<protein>
    <recommendedName>
        <fullName evidence="5">PEGA domain-containing protein</fullName>
    </recommendedName>
</protein>
<keyword evidence="1" id="KW-0812">Transmembrane</keyword>
<gene>
    <name evidence="3" type="ORF">CJD36_022495</name>
</gene>
<feature type="signal peptide" evidence="2">
    <location>
        <begin position="1"/>
        <end position="19"/>
    </location>
</feature>
<organism evidence="3 4">
    <name type="scientific">Flavipsychrobacter stenotrophus</name>
    <dbReference type="NCBI Taxonomy" id="2077091"/>
    <lineage>
        <taxon>Bacteria</taxon>
        <taxon>Pseudomonadati</taxon>
        <taxon>Bacteroidota</taxon>
        <taxon>Chitinophagia</taxon>
        <taxon>Chitinophagales</taxon>
        <taxon>Chitinophagaceae</taxon>
        <taxon>Flavipsychrobacter</taxon>
    </lineage>
</organism>
<dbReference type="EMBL" id="PPSL01000013">
    <property type="protein sequence ID" value="PQJ08772.1"/>
    <property type="molecule type" value="Genomic_DNA"/>
</dbReference>
<evidence type="ECO:0000313" key="4">
    <source>
        <dbReference type="Proteomes" id="UP000239872"/>
    </source>
</evidence>
<accession>A0A2S7SPF5</accession>
<keyword evidence="1" id="KW-1133">Transmembrane helix</keyword>
<feature type="chain" id="PRO_5015430681" description="PEGA domain-containing protein" evidence="2">
    <location>
        <begin position="20"/>
        <end position="138"/>
    </location>
</feature>